<name>A0A846MM64_9BACT</name>
<comment type="caution">
    <text evidence="3">The sequence shown here is derived from an EMBL/GenBank/DDBJ whole genome shotgun (WGS) entry which is preliminary data.</text>
</comment>
<sequence length="397" mass="47589">MNWMRLLWALWLCVPVTVQAQELPAEAARLDTGLIYDPLLQVELADLIDYTYNYDFAKAEKEWLWLHHRYRTHPLPYLVKGLMIWWKMMPNIDKYRYDEELLDALDKTIELAEERLKKEPGNPEYQFYLAAAYGYKGRLYAERESWVKAAWNGKQAIKYLRREKEITSLSVEFLFGDGLYNFYSIWIPENYPSLRPLLIFFEKGDKKKGIEQLEEVAKNAFYTRLEAYYFLMRIYALEENQPHKATQYAQYLYERYPNNPYFHRFYTMLLFLLGRIHEMEKPAQELLRRVENGQAGYEEISGRYATYFLAYKAQHYEHNMEKAIELYQKTIAYAEAVKAYDSGYYQSALQEVARWAESKKNYKLAKACYAKLAKYGDRGKRREARKKGRKLRKIEED</sequence>
<evidence type="ECO:0000256" key="2">
    <source>
        <dbReference type="SAM" id="SignalP"/>
    </source>
</evidence>
<dbReference type="EMBL" id="JAASRN010000001">
    <property type="protein sequence ID" value="NIK72633.1"/>
    <property type="molecule type" value="Genomic_DNA"/>
</dbReference>
<evidence type="ECO:0000256" key="1">
    <source>
        <dbReference type="SAM" id="MobiDB-lite"/>
    </source>
</evidence>
<proteinExistence type="predicted"/>
<dbReference type="InterPro" id="IPR011990">
    <property type="entry name" value="TPR-like_helical_dom_sf"/>
</dbReference>
<evidence type="ECO:0000313" key="3">
    <source>
        <dbReference type="EMBL" id="NIK72633.1"/>
    </source>
</evidence>
<feature type="chain" id="PRO_5032936359" evidence="2">
    <location>
        <begin position="21"/>
        <end position="397"/>
    </location>
</feature>
<gene>
    <name evidence="3" type="ORF">FHS56_000119</name>
</gene>
<feature type="region of interest" description="Disordered" evidence="1">
    <location>
        <begin position="377"/>
        <end position="397"/>
    </location>
</feature>
<protein>
    <submittedName>
        <fullName evidence="3">Tetratricopeptide (TPR) repeat protein</fullName>
    </submittedName>
</protein>
<accession>A0A846MM64</accession>
<dbReference type="AlphaFoldDB" id="A0A846MM64"/>
<dbReference type="Proteomes" id="UP000537126">
    <property type="component" value="Unassembled WGS sequence"/>
</dbReference>
<dbReference type="Gene3D" id="1.25.40.10">
    <property type="entry name" value="Tetratricopeptide repeat domain"/>
    <property type="match status" value="1"/>
</dbReference>
<keyword evidence="4" id="KW-1185">Reference proteome</keyword>
<keyword evidence="2" id="KW-0732">Signal</keyword>
<feature type="compositionally biased region" description="Basic residues" evidence="1">
    <location>
        <begin position="381"/>
        <end position="397"/>
    </location>
</feature>
<dbReference type="SUPFAM" id="SSF48452">
    <property type="entry name" value="TPR-like"/>
    <property type="match status" value="1"/>
</dbReference>
<reference evidence="3 4" key="1">
    <citation type="submission" date="2020-03" db="EMBL/GenBank/DDBJ databases">
        <title>Genomic Encyclopedia of Type Strains, Phase IV (KMG-IV): sequencing the most valuable type-strain genomes for metagenomic binning, comparative biology and taxonomic classification.</title>
        <authorList>
            <person name="Goeker M."/>
        </authorList>
    </citation>
    <scope>NUCLEOTIDE SEQUENCE [LARGE SCALE GENOMIC DNA]</scope>
    <source>
        <strain evidence="3 4">DSM 5718</strain>
    </source>
</reference>
<organism evidence="3 4">
    <name type="scientific">Thermonema lapsum</name>
    <dbReference type="NCBI Taxonomy" id="28195"/>
    <lineage>
        <taxon>Bacteria</taxon>
        <taxon>Pseudomonadati</taxon>
        <taxon>Bacteroidota</taxon>
        <taxon>Cytophagia</taxon>
        <taxon>Cytophagales</taxon>
        <taxon>Thermonemataceae</taxon>
        <taxon>Thermonema</taxon>
    </lineage>
</organism>
<feature type="signal peptide" evidence="2">
    <location>
        <begin position="1"/>
        <end position="20"/>
    </location>
</feature>
<evidence type="ECO:0000313" key="4">
    <source>
        <dbReference type="Proteomes" id="UP000537126"/>
    </source>
</evidence>
<dbReference type="RefSeq" id="WP_166917952.1">
    <property type="nucleotide sequence ID" value="NZ_JAASRN010000001.1"/>
</dbReference>